<name>A0ABR4FB79_9PEZI</name>
<evidence type="ECO:0000313" key="8">
    <source>
        <dbReference type="Proteomes" id="UP001600888"/>
    </source>
</evidence>
<keyword evidence="4 6" id="KW-1133">Transmembrane helix</keyword>
<feature type="transmembrane region" description="Helical" evidence="6">
    <location>
        <begin position="276"/>
        <end position="294"/>
    </location>
</feature>
<keyword evidence="6" id="KW-0813">Transport</keyword>
<dbReference type="EMBL" id="JBAWTH010000005">
    <property type="protein sequence ID" value="KAL2291746.1"/>
    <property type="molecule type" value="Genomic_DNA"/>
</dbReference>
<keyword evidence="5 6" id="KW-0472">Membrane</keyword>
<evidence type="ECO:0000256" key="6">
    <source>
        <dbReference type="RuleBase" id="RU367022"/>
    </source>
</evidence>
<keyword evidence="6" id="KW-0406">Ion transport</keyword>
<sequence length="316" mass="32462">MDMSGMDMGTMSGMSGMTMSSTATTLATSTSAAGASLSSTATSATISTTTTTASAMATGMGSMGMSMSSVVGSAGRVCEIQMLWNWHTVGACFITPEWQIASSGAMVGTCFGVIFLVMALEALRRSVKQFDRYLIQKHREAAAARYHQVSPTAPADANQQTLPAPVTAPAGCCNGSRKSSTTAVIGPEWNGVVGGGGDAAAGVREKPALAAKAARGAAATAAAAAGGISVVTSGEPGCSAPFRPNLWQQMIRALLHAAQFTVAYFIMMLAMNYNGYIILSIIVGAYFGAFIFSWETLSEGSRLNTSATEEPTVCCS</sequence>
<keyword evidence="6" id="KW-0186">Copper</keyword>
<evidence type="ECO:0000256" key="4">
    <source>
        <dbReference type="ARBA" id="ARBA00022989"/>
    </source>
</evidence>
<evidence type="ECO:0000256" key="3">
    <source>
        <dbReference type="ARBA" id="ARBA00022692"/>
    </source>
</evidence>
<evidence type="ECO:0000256" key="1">
    <source>
        <dbReference type="ARBA" id="ARBA00004141"/>
    </source>
</evidence>
<proteinExistence type="inferred from homology"/>
<keyword evidence="6" id="KW-0187">Copper transport</keyword>
<evidence type="ECO:0000256" key="5">
    <source>
        <dbReference type="ARBA" id="ARBA00023136"/>
    </source>
</evidence>
<feature type="transmembrane region" description="Helical" evidence="6">
    <location>
        <begin position="105"/>
        <end position="123"/>
    </location>
</feature>
<gene>
    <name evidence="7" type="ORF">FJTKL_11944</name>
</gene>
<comment type="caution">
    <text evidence="7">The sequence shown here is derived from an EMBL/GenBank/DDBJ whole genome shotgun (WGS) entry which is preliminary data.</text>
</comment>
<comment type="similarity">
    <text evidence="2 6">Belongs to the copper transporter (Ctr) (TC 1.A.56) family. SLC31A subfamily.</text>
</comment>
<dbReference type="PANTHER" id="PTHR12483">
    <property type="entry name" value="SOLUTE CARRIER FAMILY 31 COPPER TRANSPORTERS"/>
    <property type="match status" value="1"/>
</dbReference>
<keyword evidence="3 6" id="KW-0812">Transmembrane</keyword>
<accession>A0ABR4FB79</accession>
<protein>
    <recommendedName>
        <fullName evidence="6">Copper transport protein</fullName>
    </recommendedName>
</protein>
<dbReference type="Pfam" id="PF04145">
    <property type="entry name" value="Ctr"/>
    <property type="match status" value="1"/>
</dbReference>
<keyword evidence="8" id="KW-1185">Reference proteome</keyword>
<dbReference type="PANTHER" id="PTHR12483:SF73">
    <property type="entry name" value="COPPER TRANSPORT PROTEIN CTR3"/>
    <property type="match status" value="1"/>
</dbReference>
<comment type="subcellular location">
    <subcellularLocation>
        <location evidence="1 6">Membrane</location>
        <topology evidence="1 6">Multi-pass membrane protein</topology>
    </subcellularLocation>
</comment>
<evidence type="ECO:0000256" key="2">
    <source>
        <dbReference type="ARBA" id="ARBA00006921"/>
    </source>
</evidence>
<organism evidence="7 8">
    <name type="scientific">Diaporthe vaccinii</name>
    <dbReference type="NCBI Taxonomy" id="105482"/>
    <lineage>
        <taxon>Eukaryota</taxon>
        <taxon>Fungi</taxon>
        <taxon>Dikarya</taxon>
        <taxon>Ascomycota</taxon>
        <taxon>Pezizomycotina</taxon>
        <taxon>Sordariomycetes</taxon>
        <taxon>Sordariomycetidae</taxon>
        <taxon>Diaporthales</taxon>
        <taxon>Diaporthaceae</taxon>
        <taxon>Diaporthe</taxon>
        <taxon>Diaporthe eres species complex</taxon>
    </lineage>
</organism>
<dbReference type="Proteomes" id="UP001600888">
    <property type="component" value="Unassembled WGS sequence"/>
</dbReference>
<dbReference type="InterPro" id="IPR007274">
    <property type="entry name" value="Cop_transporter"/>
</dbReference>
<evidence type="ECO:0000313" key="7">
    <source>
        <dbReference type="EMBL" id="KAL2291746.1"/>
    </source>
</evidence>
<reference evidence="7 8" key="1">
    <citation type="submission" date="2024-03" db="EMBL/GenBank/DDBJ databases">
        <title>A high-quality draft genome sequence of Diaporthe vaccinii, a causative agent of upright dieback and viscid rot disease in cranberry plants.</title>
        <authorList>
            <person name="Sarrasin M."/>
            <person name="Lang B.F."/>
            <person name="Burger G."/>
        </authorList>
    </citation>
    <scope>NUCLEOTIDE SEQUENCE [LARGE SCALE GENOMIC DNA]</scope>
    <source>
        <strain evidence="7 8">IS7</strain>
    </source>
</reference>